<dbReference type="InterPro" id="IPR010982">
    <property type="entry name" value="Lambda_DNA-bd_dom_sf"/>
</dbReference>
<dbReference type="GO" id="GO:0003700">
    <property type="term" value="F:DNA-binding transcription factor activity"/>
    <property type="evidence" value="ECO:0007669"/>
    <property type="project" value="TreeGrafter"/>
</dbReference>
<keyword evidence="1" id="KW-0805">Transcription regulation</keyword>
<keyword evidence="3" id="KW-0804">Transcription</keyword>
<evidence type="ECO:0000259" key="4">
    <source>
        <dbReference type="PROSITE" id="PS50932"/>
    </source>
</evidence>
<dbReference type="RefSeq" id="WP_054359952.1">
    <property type="nucleotide sequence ID" value="NZ_LJYW01000001.1"/>
</dbReference>
<dbReference type="InterPro" id="IPR028082">
    <property type="entry name" value="Peripla_BP_I"/>
</dbReference>
<comment type="caution">
    <text evidence="5">The sequence shown here is derived from an EMBL/GenBank/DDBJ whole genome shotgun (WGS) entry which is preliminary data.</text>
</comment>
<evidence type="ECO:0000256" key="2">
    <source>
        <dbReference type="ARBA" id="ARBA00023125"/>
    </source>
</evidence>
<evidence type="ECO:0000313" key="6">
    <source>
        <dbReference type="Proteomes" id="UP000048984"/>
    </source>
</evidence>
<dbReference type="PANTHER" id="PTHR30146:SF109">
    <property type="entry name" value="HTH-TYPE TRANSCRIPTIONAL REGULATOR GALS"/>
    <property type="match status" value="1"/>
</dbReference>
<dbReference type="AlphaFoldDB" id="A0A0P6W3N4"/>
<dbReference type="PROSITE" id="PS50932">
    <property type="entry name" value="HTH_LACI_2"/>
    <property type="match status" value="1"/>
</dbReference>
<dbReference type="Proteomes" id="UP000048984">
    <property type="component" value="Unassembled WGS sequence"/>
</dbReference>
<accession>A0A0P6W3N4</accession>
<evidence type="ECO:0000256" key="1">
    <source>
        <dbReference type="ARBA" id="ARBA00023015"/>
    </source>
</evidence>
<dbReference type="GO" id="GO:0000976">
    <property type="term" value="F:transcription cis-regulatory region binding"/>
    <property type="evidence" value="ECO:0007669"/>
    <property type="project" value="TreeGrafter"/>
</dbReference>
<proteinExistence type="predicted"/>
<keyword evidence="2" id="KW-0238">DNA-binding</keyword>
<feature type="domain" description="HTH lacI-type" evidence="4">
    <location>
        <begin position="5"/>
        <end position="59"/>
    </location>
</feature>
<dbReference type="Pfam" id="PF00356">
    <property type="entry name" value="LacI"/>
    <property type="match status" value="1"/>
</dbReference>
<dbReference type="Gene3D" id="1.10.260.40">
    <property type="entry name" value="lambda repressor-like DNA-binding domains"/>
    <property type="match status" value="1"/>
</dbReference>
<dbReference type="SMART" id="SM00354">
    <property type="entry name" value="HTH_LACI"/>
    <property type="match status" value="1"/>
</dbReference>
<protein>
    <recommendedName>
        <fullName evidence="4">HTH lacI-type domain-containing protein</fullName>
    </recommendedName>
</protein>
<dbReference type="Pfam" id="PF13377">
    <property type="entry name" value="Peripla_BP_3"/>
    <property type="match status" value="1"/>
</dbReference>
<sequence length="347" mass="37537">MKQPVKMKDLAEALGLSVSTVARALADSPRISRETRERVAEAAERHGYVVDRAAQAMRTGTSAMVGLLVPDIQNDLYSTAAKAIARCCRERGVQLVLAVTDDDAALELHHLRNLRSARAIGVIMIPSIAPRPETLKLMRSMDHIQFVRHCPAVESDWFGIEDVEAMRLAASHLIARGHRRIAYIGSTVAISTGELRLAGFRRTLQEAGIAVDEDLIHAGSCDSEFGRAAMDRLLGGARPPTAVVTAGARISIGAYDSVRRHGVSVPRDLSFVGFGDSPTLRWCGDGITTIALPVEELATASTDFLFRMATREGQVRETRCKFMLRPTLIERGSTAAPSLAPTAEMAG</sequence>
<reference evidence="5 6" key="1">
    <citation type="submission" date="2015-09" db="EMBL/GenBank/DDBJ databases">
        <authorList>
            <person name="Jackson K.R."/>
            <person name="Lunt B.L."/>
            <person name="Fisher J.N.B."/>
            <person name="Gardner A.V."/>
            <person name="Bailey M.E."/>
            <person name="Deus L.M."/>
            <person name="Earl A.S."/>
            <person name="Gibby P.D."/>
            <person name="Hartmann K.A."/>
            <person name="Liu J.E."/>
            <person name="Manci A.M."/>
            <person name="Nielsen D.A."/>
            <person name="Solomon M.B."/>
            <person name="Breakwell D.P."/>
            <person name="Burnett S.H."/>
            <person name="Grose J.H."/>
        </authorList>
    </citation>
    <scope>NUCLEOTIDE SEQUENCE [LARGE SCALE GENOMIC DNA]</scope>
    <source>
        <strain evidence="5 6">16</strain>
    </source>
</reference>
<dbReference type="CDD" id="cd01392">
    <property type="entry name" value="HTH_LacI"/>
    <property type="match status" value="1"/>
</dbReference>
<name>A0A0P6W3N4_9HYPH</name>
<keyword evidence="6" id="KW-1185">Reference proteome</keyword>
<gene>
    <name evidence="5" type="ORF">ABB55_17515</name>
</gene>
<evidence type="ECO:0000313" key="5">
    <source>
        <dbReference type="EMBL" id="KPL53788.1"/>
    </source>
</evidence>
<dbReference type="Gene3D" id="3.40.50.2300">
    <property type="match status" value="2"/>
</dbReference>
<dbReference type="SUPFAM" id="SSF47413">
    <property type="entry name" value="lambda repressor-like DNA-binding domains"/>
    <property type="match status" value="1"/>
</dbReference>
<dbReference type="STRING" id="665126.ABB55_17515"/>
<dbReference type="InterPro" id="IPR000843">
    <property type="entry name" value="HTH_LacI"/>
</dbReference>
<reference evidence="5 6" key="2">
    <citation type="submission" date="2015-10" db="EMBL/GenBank/DDBJ databases">
        <title>Draft Genome Sequence of Prosthecomicrobium hirschii ATCC 27832.</title>
        <authorList>
            <person name="Daniel J."/>
            <person name="Givan S.A."/>
            <person name="Brun Y.V."/>
            <person name="Brown P.J."/>
        </authorList>
    </citation>
    <scope>NUCLEOTIDE SEQUENCE [LARGE SCALE GENOMIC DNA]</scope>
    <source>
        <strain evidence="5 6">16</strain>
    </source>
</reference>
<evidence type="ECO:0000256" key="3">
    <source>
        <dbReference type="ARBA" id="ARBA00023163"/>
    </source>
</evidence>
<dbReference type="InterPro" id="IPR046335">
    <property type="entry name" value="LacI/GalR-like_sensor"/>
</dbReference>
<organism evidence="5 6">
    <name type="scientific">Prosthecodimorpha hirschii</name>
    <dbReference type="NCBI Taxonomy" id="665126"/>
    <lineage>
        <taxon>Bacteria</taxon>
        <taxon>Pseudomonadati</taxon>
        <taxon>Pseudomonadota</taxon>
        <taxon>Alphaproteobacteria</taxon>
        <taxon>Hyphomicrobiales</taxon>
        <taxon>Ancalomicrobiaceae</taxon>
        <taxon>Prosthecodimorpha</taxon>
    </lineage>
</organism>
<dbReference type="EMBL" id="LJYW01000001">
    <property type="protein sequence ID" value="KPL53788.1"/>
    <property type="molecule type" value="Genomic_DNA"/>
</dbReference>
<dbReference type="SUPFAM" id="SSF53822">
    <property type="entry name" value="Periplasmic binding protein-like I"/>
    <property type="match status" value="1"/>
</dbReference>
<dbReference type="PANTHER" id="PTHR30146">
    <property type="entry name" value="LACI-RELATED TRANSCRIPTIONAL REPRESSOR"/>
    <property type="match status" value="1"/>
</dbReference>
<dbReference type="CDD" id="cd06267">
    <property type="entry name" value="PBP1_LacI_sugar_binding-like"/>
    <property type="match status" value="1"/>
</dbReference>